<keyword evidence="2" id="KW-0804">Transcription</keyword>
<dbReference type="FunFam" id="1.10.10.60:FF:000007">
    <property type="entry name" value="Two-component response regulator"/>
    <property type="match status" value="1"/>
</dbReference>
<keyword evidence="8" id="KW-1185">Reference proteome</keyword>
<dbReference type="NCBIfam" id="TIGR01557">
    <property type="entry name" value="myb_SHAQKYF"/>
    <property type="match status" value="1"/>
</dbReference>
<organism evidence="7 8">
    <name type="scientific">Albugo candida</name>
    <dbReference type="NCBI Taxonomy" id="65357"/>
    <lineage>
        <taxon>Eukaryota</taxon>
        <taxon>Sar</taxon>
        <taxon>Stramenopiles</taxon>
        <taxon>Oomycota</taxon>
        <taxon>Peronosporomycetes</taxon>
        <taxon>Albuginales</taxon>
        <taxon>Albuginaceae</taxon>
        <taxon>Albugo</taxon>
    </lineage>
</organism>
<dbReference type="SUPFAM" id="SSF49764">
    <property type="entry name" value="HSP20-like chaperones"/>
    <property type="match status" value="1"/>
</dbReference>
<dbReference type="PANTHER" id="PTHR31442">
    <property type="entry name" value="HOMEODOMAIN-LIKE SUPERFAMILY PROTEIN-RELATED"/>
    <property type="match status" value="1"/>
</dbReference>
<dbReference type="PANTHER" id="PTHR31442:SF29">
    <property type="entry name" value="HOMEODOMAIN-LIKE SUPERFAMILY PROTEIN"/>
    <property type="match status" value="1"/>
</dbReference>
<feature type="region of interest" description="Disordered" evidence="4">
    <location>
        <begin position="520"/>
        <end position="552"/>
    </location>
</feature>
<proteinExistence type="predicted"/>
<dbReference type="InterPro" id="IPR006447">
    <property type="entry name" value="Myb_dom_plants"/>
</dbReference>
<dbReference type="GO" id="GO:0003700">
    <property type="term" value="F:DNA-binding transcription factor activity"/>
    <property type="evidence" value="ECO:0007669"/>
    <property type="project" value="InterPro"/>
</dbReference>
<dbReference type="AlphaFoldDB" id="A0A024GM92"/>
<protein>
    <recommendedName>
        <fullName evidence="6">CS domain-containing protein</fullName>
    </recommendedName>
</protein>
<dbReference type="PROSITE" id="PS51203">
    <property type="entry name" value="CS"/>
    <property type="match status" value="1"/>
</dbReference>
<feature type="region of interest" description="Disordered" evidence="4">
    <location>
        <begin position="248"/>
        <end position="279"/>
    </location>
</feature>
<keyword evidence="5" id="KW-0472">Membrane</keyword>
<dbReference type="Gene3D" id="2.60.40.790">
    <property type="match status" value="1"/>
</dbReference>
<feature type="domain" description="CS" evidence="6">
    <location>
        <begin position="127"/>
        <end position="220"/>
    </location>
</feature>
<evidence type="ECO:0000256" key="4">
    <source>
        <dbReference type="SAM" id="MobiDB-lite"/>
    </source>
</evidence>
<keyword evidence="5" id="KW-1133">Transmembrane helix</keyword>
<dbReference type="STRING" id="65357.A0A024GM92"/>
<feature type="compositionally biased region" description="Basic and acidic residues" evidence="4">
    <location>
        <begin position="250"/>
        <end position="260"/>
    </location>
</feature>
<feature type="compositionally biased region" description="Polar residues" evidence="4">
    <location>
        <begin position="749"/>
        <end position="759"/>
    </location>
</feature>
<dbReference type="Proteomes" id="UP000053237">
    <property type="component" value="Unassembled WGS sequence"/>
</dbReference>
<keyword evidence="1" id="KW-0805">Transcription regulation</keyword>
<evidence type="ECO:0000256" key="5">
    <source>
        <dbReference type="SAM" id="Phobius"/>
    </source>
</evidence>
<evidence type="ECO:0000256" key="3">
    <source>
        <dbReference type="ARBA" id="ARBA00023242"/>
    </source>
</evidence>
<evidence type="ECO:0000256" key="1">
    <source>
        <dbReference type="ARBA" id="ARBA00023015"/>
    </source>
</evidence>
<keyword evidence="5" id="KW-0812">Transmembrane</keyword>
<sequence length="851" mass="96100">MTNSKLFFPYIYNPNSDADYIVLVTPLGVLHLNKPKFQEIALSLVLVALSGVFLHFIWRKVFAKDSVSDVIETSFRKTSNKEQKSDLDTGVSALQENIIRNGANSYYYAHRQRQSSNGSDEATVKKTMISTYAWTDQKSFVNIYLSDSISDDFTDDQLKVKWTTSSLSLDLFHSDNRLVAKSLIITKLYGSIKDVFWKKKKKNLTLTLVKDIEEEWKSLNAAARQLEDHIEYDENLSMASVRSIRSKSKGHNETAIESTKRTCGTASSRPNVPPPSHRKYERKTKRFVWPEELHRLFVAAIFDVGLKNASPKALLLLMQSTGSAEQLTTEHLKSHLQKFRMNYERSRQEFLRIYYEQNAPTDSKQSTKKQSNKIQIPEKDSMKAPCHPMFMYHPGASRKRPRQWELVLPIHDKNTHIHMNLSQSTMSPRLPKCVQFDPNALDGTPVAKSLDGNETKGLEGLRADTRPTIIAGGQSIASHTCTRNTTKSHVPPHIPQRAIYHVNDTDENMFDRNEKDFCQASSKTGSRKSGRIVDGGTQKKNSEMCESKSRDATNVDRFHIETEEGDQGDLLAGDDTERREFEGDVESDPQWSILSSLLSPNITVANDSVLVSSESNFITDEATISSMDHDRSFTTAAERNAVLACEPLMLDQETSDVQTRMHLAMHAQMNLHRKMLSRKVAVSQHIWDDNQKDQVLADASSMEASSTQEKNPVEWAQSGLPPSISSMRHKQIRPKMVSSALPKPEPNDTESTISTQMDHQTTKPDGFFYPTSELPEITLLPSDQPPASLKNSQCDRTSVLHPICNSFSASNPLPSHPISEISEDVFDLERWGTLDMDVDFNDDDLFGFLKS</sequence>
<feature type="compositionally biased region" description="Polar residues" evidence="4">
    <location>
        <begin position="261"/>
        <end position="270"/>
    </location>
</feature>
<feature type="transmembrane region" description="Helical" evidence="5">
    <location>
        <begin position="40"/>
        <end position="58"/>
    </location>
</feature>
<feature type="compositionally biased region" description="Basic and acidic residues" evidence="4">
    <location>
        <begin position="540"/>
        <end position="552"/>
    </location>
</feature>
<feature type="region of interest" description="Disordered" evidence="4">
    <location>
        <begin position="738"/>
        <end position="761"/>
    </location>
</feature>
<dbReference type="InterPro" id="IPR007052">
    <property type="entry name" value="CS_dom"/>
</dbReference>
<feature type="region of interest" description="Disordered" evidence="4">
    <location>
        <begin position="698"/>
        <end position="726"/>
    </location>
</feature>
<dbReference type="InParanoid" id="A0A024GM92"/>
<dbReference type="EMBL" id="CAIX01000170">
    <property type="protein sequence ID" value="CCI47437.1"/>
    <property type="molecule type" value="Genomic_DNA"/>
</dbReference>
<name>A0A024GM92_9STRA</name>
<evidence type="ECO:0000256" key="2">
    <source>
        <dbReference type="ARBA" id="ARBA00023163"/>
    </source>
</evidence>
<dbReference type="OrthoDB" id="164025at2759"/>
<accession>A0A024GM92</accession>
<dbReference type="InterPro" id="IPR044841">
    <property type="entry name" value="LUX/BOA-like"/>
</dbReference>
<dbReference type="Gene3D" id="1.10.10.60">
    <property type="entry name" value="Homeodomain-like"/>
    <property type="match status" value="1"/>
</dbReference>
<dbReference type="InterPro" id="IPR009057">
    <property type="entry name" value="Homeodomain-like_sf"/>
</dbReference>
<dbReference type="SUPFAM" id="SSF46689">
    <property type="entry name" value="Homeodomain-like"/>
    <property type="match status" value="1"/>
</dbReference>
<feature type="region of interest" description="Disordered" evidence="4">
    <location>
        <begin position="359"/>
        <end position="380"/>
    </location>
</feature>
<evidence type="ECO:0000313" key="7">
    <source>
        <dbReference type="EMBL" id="CCI47437.1"/>
    </source>
</evidence>
<dbReference type="GO" id="GO:0003677">
    <property type="term" value="F:DNA binding"/>
    <property type="evidence" value="ECO:0007669"/>
    <property type="project" value="InterPro"/>
</dbReference>
<evidence type="ECO:0000313" key="8">
    <source>
        <dbReference type="Proteomes" id="UP000053237"/>
    </source>
</evidence>
<keyword evidence="3" id="KW-0539">Nucleus</keyword>
<reference evidence="7 8" key="1">
    <citation type="submission" date="2012-05" db="EMBL/GenBank/DDBJ databases">
        <title>Recombination and specialization in a pathogen metapopulation.</title>
        <authorList>
            <person name="Gardiner A."/>
            <person name="Kemen E."/>
            <person name="Schultz-Larsen T."/>
            <person name="MacLean D."/>
            <person name="Van Oosterhout C."/>
            <person name="Jones J.D.G."/>
        </authorList>
    </citation>
    <scope>NUCLEOTIDE SEQUENCE [LARGE SCALE GENOMIC DNA]</scope>
    <source>
        <strain evidence="7 8">Ac Nc2</strain>
    </source>
</reference>
<gene>
    <name evidence="7" type="ORF">BN9_084440</name>
</gene>
<comment type="caution">
    <text evidence="7">The sequence shown here is derived from an EMBL/GenBank/DDBJ whole genome shotgun (WGS) entry which is preliminary data.</text>
</comment>
<dbReference type="InterPro" id="IPR008978">
    <property type="entry name" value="HSP20-like_chaperone"/>
</dbReference>
<evidence type="ECO:0000259" key="6">
    <source>
        <dbReference type="PROSITE" id="PS51203"/>
    </source>
</evidence>